<proteinExistence type="predicted"/>
<protein>
    <submittedName>
        <fullName evidence="2">Uncharacterized protein</fullName>
    </submittedName>
</protein>
<dbReference type="Proteomes" id="UP001607302">
    <property type="component" value="Unassembled WGS sequence"/>
</dbReference>
<dbReference type="EMBL" id="JAUDFV010000158">
    <property type="protein sequence ID" value="KAL2713395.1"/>
    <property type="molecule type" value="Genomic_DNA"/>
</dbReference>
<evidence type="ECO:0000313" key="2">
    <source>
        <dbReference type="EMBL" id="KAL2713395.1"/>
    </source>
</evidence>
<accession>A0ABD2A0U0</accession>
<evidence type="ECO:0000256" key="1">
    <source>
        <dbReference type="SAM" id="MobiDB-lite"/>
    </source>
</evidence>
<reference evidence="2 3" key="1">
    <citation type="journal article" date="2024" name="Ann. Entomol. Soc. Am.">
        <title>Genomic analyses of the southern and eastern yellowjacket wasps (Hymenoptera: Vespidae) reveal evolutionary signatures of social life.</title>
        <authorList>
            <person name="Catto M.A."/>
            <person name="Caine P.B."/>
            <person name="Orr S.E."/>
            <person name="Hunt B.G."/>
            <person name="Goodisman M.A.D."/>
        </authorList>
    </citation>
    <scope>NUCLEOTIDE SEQUENCE [LARGE SCALE GENOMIC DNA]</scope>
    <source>
        <strain evidence="2">233</strain>
        <tissue evidence="2">Head and thorax</tissue>
    </source>
</reference>
<evidence type="ECO:0000313" key="3">
    <source>
        <dbReference type="Proteomes" id="UP001607302"/>
    </source>
</evidence>
<feature type="compositionally biased region" description="Polar residues" evidence="1">
    <location>
        <begin position="19"/>
        <end position="37"/>
    </location>
</feature>
<sequence length="242" mass="26820">MKDANEATVLQQPVGRPAANSQQPATSNQQASVNSHRQAAIGKQQAATKQAVSHQSRPHVVEDGRVGRAEGRSRICGPVTPTNHERFSRMENKSWLKIYDKKEENLGSSCTDPRHWFPVGPVAAPTTPRVSGVCNVKIGKRIITNAVSFLRIGNSNRWSPLGRRNQESAKIFAGEEGRRGHFDRYSPLELGFEGRISMIRFSVKDKFEKEGRNTSTVARKPTTAKGFEKGVRRMVYLRGGVA</sequence>
<dbReference type="AlphaFoldDB" id="A0ABD2A0U0"/>
<comment type="caution">
    <text evidence="2">The sequence shown here is derived from an EMBL/GenBank/DDBJ whole genome shotgun (WGS) entry which is preliminary data.</text>
</comment>
<organism evidence="2 3">
    <name type="scientific">Vespula squamosa</name>
    <name type="common">Southern yellow jacket</name>
    <name type="synonym">Wasp</name>
    <dbReference type="NCBI Taxonomy" id="30214"/>
    <lineage>
        <taxon>Eukaryota</taxon>
        <taxon>Metazoa</taxon>
        <taxon>Ecdysozoa</taxon>
        <taxon>Arthropoda</taxon>
        <taxon>Hexapoda</taxon>
        <taxon>Insecta</taxon>
        <taxon>Pterygota</taxon>
        <taxon>Neoptera</taxon>
        <taxon>Endopterygota</taxon>
        <taxon>Hymenoptera</taxon>
        <taxon>Apocrita</taxon>
        <taxon>Aculeata</taxon>
        <taxon>Vespoidea</taxon>
        <taxon>Vespidae</taxon>
        <taxon>Vespinae</taxon>
        <taxon>Vespula</taxon>
    </lineage>
</organism>
<name>A0ABD2A0U0_VESSQ</name>
<gene>
    <name evidence="2" type="ORF">V1478_017093</name>
</gene>
<feature type="compositionally biased region" description="Polar residues" evidence="1">
    <location>
        <begin position="45"/>
        <end position="55"/>
    </location>
</feature>
<keyword evidence="3" id="KW-1185">Reference proteome</keyword>
<feature type="compositionally biased region" description="Basic and acidic residues" evidence="1">
    <location>
        <begin position="59"/>
        <end position="73"/>
    </location>
</feature>
<feature type="region of interest" description="Disordered" evidence="1">
    <location>
        <begin position="1"/>
        <end position="84"/>
    </location>
</feature>